<evidence type="ECO:0000313" key="3">
    <source>
        <dbReference type="Proteomes" id="UP000276133"/>
    </source>
</evidence>
<organism evidence="2 3">
    <name type="scientific">Brachionus plicatilis</name>
    <name type="common">Marine rotifer</name>
    <name type="synonym">Brachionus muelleri</name>
    <dbReference type="NCBI Taxonomy" id="10195"/>
    <lineage>
        <taxon>Eukaryota</taxon>
        <taxon>Metazoa</taxon>
        <taxon>Spiralia</taxon>
        <taxon>Gnathifera</taxon>
        <taxon>Rotifera</taxon>
        <taxon>Eurotatoria</taxon>
        <taxon>Monogononta</taxon>
        <taxon>Pseudotrocha</taxon>
        <taxon>Ploima</taxon>
        <taxon>Brachionidae</taxon>
        <taxon>Brachionus</taxon>
    </lineage>
</organism>
<protein>
    <submittedName>
        <fullName evidence="2">Uncharacterized protein</fullName>
    </submittedName>
</protein>
<keyword evidence="3" id="KW-1185">Reference proteome</keyword>
<sequence>MTSCILAIFLFSSVLVNNLNTIAAQNVTLESTPQINDTEMTTSAFVMNNTEIYGTETTEHEATTTDHSTTTTTLQTTTTSGCSINIISVNMLSLLLVVSFFKIKVLLQNTI</sequence>
<proteinExistence type="predicted"/>
<name>A0A3M7PVM1_BRAPC</name>
<feature type="signal peptide" evidence="1">
    <location>
        <begin position="1"/>
        <end position="24"/>
    </location>
</feature>
<gene>
    <name evidence="2" type="ORF">BpHYR1_001439</name>
</gene>
<comment type="caution">
    <text evidence="2">The sequence shown here is derived from an EMBL/GenBank/DDBJ whole genome shotgun (WGS) entry which is preliminary data.</text>
</comment>
<evidence type="ECO:0000313" key="2">
    <source>
        <dbReference type="EMBL" id="RNA02805.1"/>
    </source>
</evidence>
<dbReference type="EMBL" id="REGN01008750">
    <property type="protein sequence ID" value="RNA02805.1"/>
    <property type="molecule type" value="Genomic_DNA"/>
</dbReference>
<reference evidence="2 3" key="1">
    <citation type="journal article" date="2018" name="Sci. Rep.">
        <title>Genomic signatures of local adaptation to the degree of environmental predictability in rotifers.</title>
        <authorList>
            <person name="Franch-Gras L."/>
            <person name="Hahn C."/>
            <person name="Garcia-Roger E.M."/>
            <person name="Carmona M.J."/>
            <person name="Serra M."/>
            <person name="Gomez A."/>
        </authorList>
    </citation>
    <scope>NUCLEOTIDE SEQUENCE [LARGE SCALE GENOMIC DNA]</scope>
    <source>
        <strain evidence="2">HYR1</strain>
    </source>
</reference>
<accession>A0A3M7PVM1</accession>
<dbReference type="Proteomes" id="UP000276133">
    <property type="component" value="Unassembled WGS sequence"/>
</dbReference>
<feature type="chain" id="PRO_5018326151" evidence="1">
    <location>
        <begin position="25"/>
        <end position="111"/>
    </location>
</feature>
<evidence type="ECO:0000256" key="1">
    <source>
        <dbReference type="SAM" id="SignalP"/>
    </source>
</evidence>
<dbReference type="AlphaFoldDB" id="A0A3M7PVM1"/>
<keyword evidence="1" id="KW-0732">Signal</keyword>